<dbReference type="EMBL" id="JAFBBZ010000001">
    <property type="protein sequence ID" value="MBM7507060.1"/>
    <property type="molecule type" value="Genomic_DNA"/>
</dbReference>
<proteinExistence type="predicted"/>
<evidence type="ECO:0000256" key="3">
    <source>
        <dbReference type="ARBA" id="ARBA00023121"/>
    </source>
</evidence>
<comment type="subcellular location">
    <subcellularLocation>
        <location evidence="1">Golgi apparatus membrane</location>
        <topology evidence="1">Peripheral membrane protein</topology>
        <orientation evidence="1">Cytoplasmic side</orientation>
    </subcellularLocation>
</comment>
<name>A0ABS2M7A1_9ACTN</name>
<keyword evidence="4" id="KW-0472">Membrane</keyword>
<evidence type="ECO:0000256" key="2">
    <source>
        <dbReference type="ARBA" id="ARBA00023034"/>
    </source>
</evidence>
<dbReference type="Gene3D" id="1.10.3630.10">
    <property type="entry name" value="yeast vps74-n-term truncation variant domain like"/>
    <property type="match status" value="1"/>
</dbReference>
<dbReference type="Proteomes" id="UP000732378">
    <property type="component" value="Unassembled WGS sequence"/>
</dbReference>
<evidence type="ECO:0000313" key="5">
    <source>
        <dbReference type="EMBL" id="MBM7507060.1"/>
    </source>
</evidence>
<evidence type="ECO:0000256" key="1">
    <source>
        <dbReference type="ARBA" id="ARBA00004255"/>
    </source>
</evidence>
<keyword evidence="2" id="KW-0333">Golgi apparatus</keyword>
<dbReference type="InterPro" id="IPR008628">
    <property type="entry name" value="GPP34-like"/>
</dbReference>
<dbReference type="InterPro" id="IPR038261">
    <property type="entry name" value="GPP34-like_sf"/>
</dbReference>
<evidence type="ECO:0008006" key="7">
    <source>
        <dbReference type="Google" id="ProtNLM"/>
    </source>
</evidence>
<sequence length="229" mass="23995">MTTLLAEDLLLLLLDDESGALDATTDPAPALGGALLLELALDDAVEVHARRWAGDVVRPTAQGAGPAGTQPRDPLLEAALVTVAEKERTPQDLVQRLGKGVKEQLVERLVGRGVLEVRRDKVLGLFPRTRWPARDSSHEDAVRRSLTAVLVGGAEPDPRTAALVALLHATGRAHKVVDHQGIRAGQVRRRAKEVAEGAWAAEAVRRAVSAATAAVVTSIAVGAAISSGG</sequence>
<evidence type="ECO:0000256" key="4">
    <source>
        <dbReference type="ARBA" id="ARBA00023136"/>
    </source>
</evidence>
<evidence type="ECO:0000313" key="6">
    <source>
        <dbReference type="Proteomes" id="UP000732378"/>
    </source>
</evidence>
<gene>
    <name evidence="5" type="ORF">JOE61_000874</name>
</gene>
<keyword evidence="6" id="KW-1185">Reference proteome</keyword>
<accession>A0ABS2M7A1</accession>
<keyword evidence="3" id="KW-0446">Lipid-binding</keyword>
<reference evidence="5 6" key="1">
    <citation type="submission" date="2021-01" db="EMBL/GenBank/DDBJ databases">
        <title>Sequencing the genomes of 1000 actinobacteria strains.</title>
        <authorList>
            <person name="Klenk H.-P."/>
        </authorList>
    </citation>
    <scope>NUCLEOTIDE SEQUENCE [LARGE SCALE GENOMIC DNA]</scope>
    <source>
        <strain evidence="5 6">DSM 18239</strain>
    </source>
</reference>
<comment type="caution">
    <text evidence="5">The sequence shown here is derived from an EMBL/GenBank/DDBJ whole genome shotgun (WGS) entry which is preliminary data.</text>
</comment>
<dbReference type="RefSeq" id="WP_193667819.1">
    <property type="nucleotide sequence ID" value="NZ_JACDTV010000003.1"/>
</dbReference>
<dbReference type="Pfam" id="PF05719">
    <property type="entry name" value="GPP34"/>
    <property type="match status" value="1"/>
</dbReference>
<protein>
    <recommendedName>
        <fullName evidence="7">GPP34 family phosphoprotein</fullName>
    </recommendedName>
</protein>
<organism evidence="5 6">
    <name type="scientific">Nocardioides salarius</name>
    <dbReference type="NCBI Taxonomy" id="374513"/>
    <lineage>
        <taxon>Bacteria</taxon>
        <taxon>Bacillati</taxon>
        <taxon>Actinomycetota</taxon>
        <taxon>Actinomycetes</taxon>
        <taxon>Propionibacteriales</taxon>
        <taxon>Nocardioidaceae</taxon>
        <taxon>Nocardioides</taxon>
    </lineage>
</organism>